<evidence type="ECO:0000256" key="11">
    <source>
        <dbReference type="ARBA" id="ARBA00023316"/>
    </source>
</evidence>
<dbReference type="InterPro" id="IPR012338">
    <property type="entry name" value="Beta-lactam/transpept-like"/>
</dbReference>
<dbReference type="FunFam" id="1.10.3810.10:FF:000001">
    <property type="entry name" value="Penicillin-binding protein 1A"/>
    <property type="match status" value="1"/>
</dbReference>
<dbReference type="SUPFAM" id="SSF53955">
    <property type="entry name" value="Lysozyme-like"/>
    <property type="match status" value="1"/>
</dbReference>
<keyword evidence="6" id="KW-0808">Transferase</keyword>
<dbReference type="GO" id="GO:0009002">
    <property type="term" value="F:serine-type D-Ala-D-Ala carboxypeptidase activity"/>
    <property type="evidence" value="ECO:0007669"/>
    <property type="project" value="UniProtKB-EC"/>
</dbReference>
<evidence type="ECO:0000313" key="18">
    <source>
        <dbReference type="EMBL" id="MBA9002102.1"/>
    </source>
</evidence>
<comment type="caution">
    <text evidence="18">The sequence shown here is derived from an EMBL/GenBank/DDBJ whole genome shotgun (WGS) entry which is preliminary data.</text>
</comment>
<dbReference type="InterPro" id="IPR001264">
    <property type="entry name" value="Glyco_trans_51"/>
</dbReference>
<dbReference type="Gene3D" id="1.10.3810.10">
    <property type="entry name" value="Biosynthetic peptidoglycan transglycosylase-like"/>
    <property type="match status" value="1"/>
</dbReference>
<dbReference type="AlphaFoldDB" id="A0A7W3R6Y5"/>
<gene>
    <name evidence="18" type="ORF">HNR21_000984</name>
</gene>
<evidence type="ECO:0000313" key="19">
    <source>
        <dbReference type="Proteomes" id="UP000539313"/>
    </source>
</evidence>
<evidence type="ECO:0000256" key="8">
    <source>
        <dbReference type="ARBA" id="ARBA00022960"/>
    </source>
</evidence>
<feature type="region of interest" description="Disordered" evidence="14">
    <location>
        <begin position="460"/>
        <end position="483"/>
    </location>
</feature>
<keyword evidence="15" id="KW-0812">Transmembrane</keyword>
<dbReference type="SUPFAM" id="SSF56601">
    <property type="entry name" value="beta-lactamase/transpeptidase-like"/>
    <property type="match status" value="1"/>
</dbReference>
<evidence type="ECO:0000256" key="12">
    <source>
        <dbReference type="ARBA" id="ARBA00034000"/>
    </source>
</evidence>
<comment type="similarity">
    <text evidence="2">In the N-terminal section; belongs to the glycosyltransferase 51 family.</text>
</comment>
<comment type="catalytic activity">
    <reaction evidence="12">
        <text>Preferential cleavage: (Ac)2-L-Lys-D-Ala-|-D-Ala. Also transpeptidation of peptidyl-alanyl moieties that are N-acyl substituents of D-alanine.</text>
        <dbReference type="EC" id="3.4.16.4"/>
    </reaction>
</comment>
<evidence type="ECO:0000256" key="13">
    <source>
        <dbReference type="ARBA" id="ARBA00049902"/>
    </source>
</evidence>
<feature type="domain" description="Glycosyl transferase family 51" evidence="17">
    <location>
        <begin position="128"/>
        <end position="297"/>
    </location>
</feature>
<evidence type="ECO:0000256" key="4">
    <source>
        <dbReference type="ARBA" id="ARBA00022670"/>
    </source>
</evidence>
<evidence type="ECO:0000259" key="17">
    <source>
        <dbReference type="Pfam" id="PF00912"/>
    </source>
</evidence>
<evidence type="ECO:0000256" key="1">
    <source>
        <dbReference type="ARBA" id="ARBA00007090"/>
    </source>
</evidence>
<organism evidence="18 19">
    <name type="scientific">Thermomonospora cellulosilytica</name>
    <dbReference type="NCBI Taxonomy" id="1411118"/>
    <lineage>
        <taxon>Bacteria</taxon>
        <taxon>Bacillati</taxon>
        <taxon>Actinomycetota</taxon>
        <taxon>Actinomycetes</taxon>
        <taxon>Streptosporangiales</taxon>
        <taxon>Thermomonosporaceae</taxon>
        <taxon>Thermomonospora</taxon>
    </lineage>
</organism>
<dbReference type="GO" id="GO:0009252">
    <property type="term" value="P:peptidoglycan biosynthetic process"/>
    <property type="evidence" value="ECO:0007669"/>
    <property type="project" value="UniProtKB-KW"/>
</dbReference>
<dbReference type="GO" id="GO:0008955">
    <property type="term" value="F:peptidoglycan glycosyltransferase activity"/>
    <property type="evidence" value="ECO:0007669"/>
    <property type="project" value="UniProtKB-EC"/>
</dbReference>
<feature type="compositionally biased region" description="Gly residues" evidence="14">
    <location>
        <begin position="32"/>
        <end position="54"/>
    </location>
</feature>
<evidence type="ECO:0000256" key="15">
    <source>
        <dbReference type="SAM" id="Phobius"/>
    </source>
</evidence>
<dbReference type="InterPro" id="IPR001460">
    <property type="entry name" value="PCN-bd_Tpept"/>
</dbReference>
<dbReference type="GO" id="GO:0030288">
    <property type="term" value="C:outer membrane-bounded periplasmic space"/>
    <property type="evidence" value="ECO:0007669"/>
    <property type="project" value="TreeGrafter"/>
</dbReference>
<proteinExistence type="inferred from homology"/>
<sequence length="800" mass="86069">MGPGAPGRPRRPAGPPGAAGPPGPGARRARPGGPGVPGAPGGFGGGGGRGGRGGRGGDDDDLPDKTGWRRFVPSWKIVVGVLALGFLSFCTLVGVAYAMTPVPEAGNEDATKTAGIFYYSDGKTEIGRVGKNRELITIKQVPPHVQEAVIAAENRSFRTDPGVSFKGIARAVVVNITGGEMQGGSTITQQLAKNYYLTDERTMSRKFKELFISVKLGQQKSKDEILQDYLNTIYFGRQAYGIQAASKTYFGVPVEKLRPDQGALLAAIIQRPGQLDPRSEDYKDETLARYQYVLDGMVKTGALSEADRQKYKDKLPETKPLNANQTYAGDRGYMIKRAIKELERDQGITEEQIIDQGLHIVTTFDKKKMAAAKQAAEQTFSSLHPKRKGKHVQVGIASVETKTGRVVAFYGGPDFLKHEYDNVWKGSAQAGSAIKPYVLATALEQGYSLKSLVEGRSGMRFDGQGNPAPGDPNATEPIPNGHHEPPAIDLIRATANSTNTAYVQLGLKVGLPSVIETATKAGVAEDLLTPYKSSYGLSLGINDIRPIEQAAGYATFANGGDYIQPHVVDKVLHRDHKTIYKILKWKKKQNIYKEGVTADVTHALQAVVKNGTGTAAALPDRPVAGKTGTTDKNVATWFVGYVPQLSTAVTIYNDEKKPVVANGVTLEGGTGPAKIWNAYMSQATRGMEVEQFPPPAWVGTQQKFATPPASPSPSETPTCRPGQMSTPEEPCKERERDRPCVRPGFPPGCQPQETPDPGQSEPPPGTCQRFPEWPGCPDPEPTETAEPPDPDEGRTRTTSD</sequence>
<accession>A0A7W3R6Y5</accession>
<keyword evidence="15" id="KW-0472">Membrane</keyword>
<keyword evidence="7" id="KW-0378">Hydrolase</keyword>
<keyword evidence="10" id="KW-0511">Multifunctional enzyme</keyword>
<dbReference type="InterPro" id="IPR050396">
    <property type="entry name" value="Glycosyltr_51/Transpeptidase"/>
</dbReference>
<keyword evidence="8" id="KW-0133">Cell shape</keyword>
<feature type="compositionally biased region" description="Basic and acidic residues" evidence="14">
    <location>
        <begin position="791"/>
        <end position="800"/>
    </location>
</feature>
<evidence type="ECO:0000256" key="3">
    <source>
        <dbReference type="ARBA" id="ARBA00022645"/>
    </source>
</evidence>
<dbReference type="Pfam" id="PF00905">
    <property type="entry name" value="Transpeptidase"/>
    <property type="match status" value="1"/>
</dbReference>
<comment type="similarity">
    <text evidence="1">In the C-terminal section; belongs to the transpeptidase family.</text>
</comment>
<dbReference type="GO" id="GO:0008360">
    <property type="term" value="P:regulation of cell shape"/>
    <property type="evidence" value="ECO:0007669"/>
    <property type="project" value="UniProtKB-KW"/>
</dbReference>
<evidence type="ECO:0000259" key="16">
    <source>
        <dbReference type="Pfam" id="PF00905"/>
    </source>
</evidence>
<dbReference type="EMBL" id="JACJII010000001">
    <property type="protein sequence ID" value="MBA9002102.1"/>
    <property type="molecule type" value="Genomic_DNA"/>
</dbReference>
<evidence type="ECO:0000256" key="2">
    <source>
        <dbReference type="ARBA" id="ARBA00007739"/>
    </source>
</evidence>
<dbReference type="PANTHER" id="PTHR32282:SF34">
    <property type="entry name" value="PENICILLIN-BINDING PROTEIN 1A"/>
    <property type="match status" value="1"/>
</dbReference>
<dbReference type="Pfam" id="PF00912">
    <property type="entry name" value="Transgly"/>
    <property type="match status" value="1"/>
</dbReference>
<reference evidence="18 19" key="1">
    <citation type="submission" date="2020-08" db="EMBL/GenBank/DDBJ databases">
        <title>Sequencing the genomes of 1000 actinobacteria strains.</title>
        <authorList>
            <person name="Klenk H.-P."/>
        </authorList>
    </citation>
    <scope>NUCLEOTIDE SEQUENCE [LARGE SCALE GENOMIC DNA]</scope>
    <source>
        <strain evidence="18 19">DSM 45823</strain>
    </source>
</reference>
<keyword evidence="5" id="KW-0328">Glycosyltransferase</keyword>
<comment type="catalytic activity">
    <reaction evidence="13">
        <text>[GlcNAc-(1-&gt;4)-Mur2Ac(oyl-L-Ala-gamma-D-Glu-L-Lys-D-Ala-D-Ala)](n)-di-trans,octa-cis-undecaprenyl diphosphate + beta-D-GlcNAc-(1-&gt;4)-Mur2Ac(oyl-L-Ala-gamma-D-Glu-L-Lys-D-Ala-D-Ala)-di-trans,octa-cis-undecaprenyl diphosphate = [GlcNAc-(1-&gt;4)-Mur2Ac(oyl-L-Ala-gamma-D-Glu-L-Lys-D-Ala-D-Ala)](n+1)-di-trans,octa-cis-undecaprenyl diphosphate + di-trans,octa-cis-undecaprenyl diphosphate + H(+)</text>
        <dbReference type="Rhea" id="RHEA:23708"/>
        <dbReference type="Rhea" id="RHEA-COMP:9602"/>
        <dbReference type="Rhea" id="RHEA-COMP:9603"/>
        <dbReference type="ChEBI" id="CHEBI:15378"/>
        <dbReference type="ChEBI" id="CHEBI:58405"/>
        <dbReference type="ChEBI" id="CHEBI:60033"/>
        <dbReference type="ChEBI" id="CHEBI:78435"/>
        <dbReference type="EC" id="2.4.99.28"/>
    </reaction>
</comment>
<feature type="transmembrane region" description="Helical" evidence="15">
    <location>
        <begin position="77"/>
        <end position="99"/>
    </location>
</feature>
<dbReference type="InterPro" id="IPR036950">
    <property type="entry name" value="PBP_transglycosylase"/>
</dbReference>
<evidence type="ECO:0000256" key="5">
    <source>
        <dbReference type="ARBA" id="ARBA00022676"/>
    </source>
</evidence>
<evidence type="ECO:0000256" key="10">
    <source>
        <dbReference type="ARBA" id="ARBA00023268"/>
    </source>
</evidence>
<dbReference type="GO" id="GO:0071555">
    <property type="term" value="P:cell wall organization"/>
    <property type="evidence" value="ECO:0007669"/>
    <property type="project" value="UniProtKB-KW"/>
</dbReference>
<dbReference type="RefSeq" id="WP_182704241.1">
    <property type="nucleotide sequence ID" value="NZ_JACJII010000001.1"/>
</dbReference>
<dbReference type="Gene3D" id="3.40.710.10">
    <property type="entry name" value="DD-peptidase/beta-lactamase superfamily"/>
    <property type="match status" value="1"/>
</dbReference>
<keyword evidence="3 18" id="KW-0121">Carboxypeptidase</keyword>
<evidence type="ECO:0000256" key="6">
    <source>
        <dbReference type="ARBA" id="ARBA00022679"/>
    </source>
</evidence>
<evidence type="ECO:0000256" key="7">
    <source>
        <dbReference type="ARBA" id="ARBA00022801"/>
    </source>
</evidence>
<dbReference type="GO" id="GO:0006508">
    <property type="term" value="P:proteolysis"/>
    <property type="evidence" value="ECO:0007669"/>
    <property type="project" value="UniProtKB-KW"/>
</dbReference>
<dbReference type="Proteomes" id="UP000539313">
    <property type="component" value="Unassembled WGS sequence"/>
</dbReference>
<feature type="region of interest" description="Disordered" evidence="14">
    <location>
        <begin position="698"/>
        <end position="800"/>
    </location>
</feature>
<feature type="compositionally biased region" description="Basic and acidic residues" evidence="14">
    <location>
        <begin position="729"/>
        <end position="740"/>
    </location>
</feature>
<feature type="compositionally biased region" description="Pro residues" evidence="14">
    <location>
        <begin position="12"/>
        <end position="24"/>
    </location>
</feature>
<keyword evidence="9" id="KW-0573">Peptidoglycan synthesis</keyword>
<evidence type="ECO:0000256" key="14">
    <source>
        <dbReference type="SAM" id="MobiDB-lite"/>
    </source>
</evidence>
<name>A0A7W3R6Y5_9ACTN</name>
<dbReference type="PANTHER" id="PTHR32282">
    <property type="entry name" value="BINDING PROTEIN TRANSPEPTIDASE, PUTATIVE-RELATED"/>
    <property type="match status" value="1"/>
</dbReference>
<keyword evidence="15" id="KW-1133">Transmembrane helix</keyword>
<feature type="compositionally biased region" description="Acidic residues" evidence="14">
    <location>
        <begin position="780"/>
        <end position="790"/>
    </location>
</feature>
<keyword evidence="4" id="KW-0645">Protease</keyword>
<keyword evidence="11" id="KW-0961">Cell wall biogenesis/degradation</keyword>
<keyword evidence="19" id="KW-1185">Reference proteome</keyword>
<dbReference type="InterPro" id="IPR023346">
    <property type="entry name" value="Lysozyme-like_dom_sf"/>
</dbReference>
<dbReference type="GO" id="GO:0008658">
    <property type="term" value="F:penicillin binding"/>
    <property type="evidence" value="ECO:0007669"/>
    <property type="project" value="InterPro"/>
</dbReference>
<feature type="domain" description="Penicillin-binding protein transpeptidase" evidence="16">
    <location>
        <begin position="399"/>
        <end position="649"/>
    </location>
</feature>
<protein>
    <submittedName>
        <fullName evidence="18">Membrane peptidoglycan carboxypeptidase</fullName>
    </submittedName>
</protein>
<feature type="region of interest" description="Disordered" evidence="14">
    <location>
        <begin position="1"/>
        <end position="67"/>
    </location>
</feature>
<evidence type="ECO:0000256" key="9">
    <source>
        <dbReference type="ARBA" id="ARBA00022984"/>
    </source>
</evidence>